<evidence type="ECO:0000313" key="1">
    <source>
        <dbReference type="EMBL" id="SDM05651.1"/>
    </source>
</evidence>
<dbReference type="Pfam" id="PF14081">
    <property type="entry name" value="DUF4262"/>
    <property type="match status" value="1"/>
</dbReference>
<organism evidence="1 2">
    <name type="scientific">Geodermatophilus siccatus</name>
    <dbReference type="NCBI Taxonomy" id="1137991"/>
    <lineage>
        <taxon>Bacteria</taxon>
        <taxon>Bacillati</taxon>
        <taxon>Actinomycetota</taxon>
        <taxon>Actinomycetes</taxon>
        <taxon>Geodermatophilales</taxon>
        <taxon>Geodermatophilaceae</taxon>
        <taxon>Geodermatophilus</taxon>
    </lineage>
</organism>
<accession>A0A1G9Q4I2</accession>
<reference evidence="2" key="1">
    <citation type="submission" date="2016-10" db="EMBL/GenBank/DDBJ databases">
        <authorList>
            <person name="Varghese N."/>
            <person name="Submissions S."/>
        </authorList>
    </citation>
    <scope>NUCLEOTIDE SEQUENCE [LARGE SCALE GENOMIC DNA]</scope>
    <source>
        <strain evidence="2">DSM 45419</strain>
    </source>
</reference>
<gene>
    <name evidence="1" type="ORF">SAMN05660642_01492</name>
</gene>
<evidence type="ECO:0000313" key="2">
    <source>
        <dbReference type="Proteomes" id="UP000198680"/>
    </source>
</evidence>
<evidence type="ECO:0008006" key="3">
    <source>
        <dbReference type="Google" id="ProtNLM"/>
    </source>
</evidence>
<dbReference type="InterPro" id="IPR025358">
    <property type="entry name" value="DUF4262"/>
</dbReference>
<dbReference type="EMBL" id="FNHE01000003">
    <property type="protein sequence ID" value="SDM05651.1"/>
    <property type="molecule type" value="Genomic_DNA"/>
</dbReference>
<dbReference type="Proteomes" id="UP000198680">
    <property type="component" value="Unassembled WGS sequence"/>
</dbReference>
<keyword evidence="2" id="KW-1185">Reference proteome</keyword>
<sequence>MLLGLGVDTTHGVLHRVVEAVAAGRDLVPGELVVREDWAGRLHVEASPSPGEVVLGANRFHQRPPEYSVPAFQLAWSHADGPFPWEEGYPCGPECQPRPGTWRAWTAAVLQGPAPSTRGVGGRVVLRQPRPRSRRSLATCPVALTL</sequence>
<proteinExistence type="predicted"/>
<dbReference type="AlphaFoldDB" id="A0A1G9Q4I2"/>
<dbReference type="STRING" id="1137991.SAMN05660642_01492"/>
<name>A0A1G9Q4I2_9ACTN</name>
<protein>
    <recommendedName>
        <fullName evidence="3">DUF4262 domain-containing protein</fullName>
    </recommendedName>
</protein>